<dbReference type="AlphaFoldDB" id="A0A6B2KYN0"/>
<evidence type="ECO:0000256" key="2">
    <source>
        <dbReference type="SAM" id="MobiDB-lite"/>
    </source>
</evidence>
<dbReference type="InterPro" id="IPR051553">
    <property type="entry name" value="Ran_GTPase-activating"/>
</dbReference>
<organism evidence="4">
    <name type="scientific">Arcella intermedia</name>
    <dbReference type="NCBI Taxonomy" id="1963864"/>
    <lineage>
        <taxon>Eukaryota</taxon>
        <taxon>Amoebozoa</taxon>
        <taxon>Tubulinea</taxon>
        <taxon>Elardia</taxon>
        <taxon>Arcellinida</taxon>
        <taxon>Sphaerothecina</taxon>
        <taxon>Arcellidae</taxon>
        <taxon>Arcella</taxon>
    </lineage>
</organism>
<accession>A0A6B2KYN0</accession>
<dbReference type="InterPro" id="IPR000408">
    <property type="entry name" value="Reg_chr_condens"/>
</dbReference>
<sequence>MQHESISKVICCRSHSLVLSTQSLVYSWGANSEGQLGYGDKGDQGFPIVIEKLIDVEIENIFCGYLRSFAVTKQGCLYQWGKDLSSVPQKHPFFDGMAPSSWVVDVACDTKWNLTGKSIWDCTHFTVYLTKDGSIWLVTSQQEKKTGTHQKPIDISYGYSFVQVAAGDTFILGLTPEGEVCGCGKSKSLEIGMTNSDAAFNENLLAFNWSKVPIPVPICKIVASVRVAYALDFNGTIWTWGGKMVPHKIPELQGFSFKDIACGNRGLLAVSGTPQITFNPAIVKAYTDQKLQMAEILGDKKYKLAFSLEKETFQIYHTRLPNLHHLSQRVIFAKKGSTEPIKNFPLYEFGETSGIIKIKTFPVFLTEPSYDIVYQILDDTKTWISVDSINFLVPKIMNIIPPDIIYCSADTIIKYEILYPIFIPDQPRSIATTQNQSVFREFSFEKEGGSFDVNLPLPGKYLIKAWNRYHQDQYVLQNEIVQIEVKSNIIPEDHVTFTTQEDLTAVPPKRSFKLQYEIRESKEHKLGYDYYTGLYLSKGQDTWPPTISSYNNIQVISLQKGSLMVNAPAEPGDYEYRIMHTFYKVRIKSLPFTVKKPEPVAVKAPLTTDPKPLKSKPKLAKPTPKPITALPYPSPQQNYTKSPWEEFFRSSGIPDLYHSVYCQMLEEYNIPISMLKNFDTHFLNRIGIASPEHQMLIMDKVNQAKEDSIVNKLLIALKNNKQ</sequence>
<dbReference type="PROSITE" id="PS50012">
    <property type="entry name" value="RCC1_3"/>
    <property type="match status" value="1"/>
</dbReference>
<dbReference type="Pfam" id="PF07647">
    <property type="entry name" value="SAM_2"/>
    <property type="match status" value="1"/>
</dbReference>
<evidence type="ECO:0000313" key="4">
    <source>
        <dbReference type="EMBL" id="NDV29826.1"/>
    </source>
</evidence>
<dbReference type="Gene3D" id="1.10.150.50">
    <property type="entry name" value="Transcription Factor, Ets-1"/>
    <property type="match status" value="1"/>
</dbReference>
<name>A0A6B2KYN0_9EUKA</name>
<dbReference type="Pfam" id="PF00415">
    <property type="entry name" value="RCC1"/>
    <property type="match status" value="1"/>
</dbReference>
<dbReference type="PANTHER" id="PTHR45982:SF1">
    <property type="entry name" value="REGULATOR OF CHROMOSOME CONDENSATION"/>
    <property type="match status" value="1"/>
</dbReference>
<feature type="repeat" description="RCC1" evidence="1">
    <location>
        <begin position="23"/>
        <end position="74"/>
    </location>
</feature>
<proteinExistence type="predicted"/>
<dbReference type="SUPFAM" id="SSF50985">
    <property type="entry name" value="RCC1/BLIP-II"/>
    <property type="match status" value="2"/>
</dbReference>
<dbReference type="EMBL" id="GIBP01000857">
    <property type="protein sequence ID" value="NDV29826.1"/>
    <property type="molecule type" value="Transcribed_RNA"/>
</dbReference>
<evidence type="ECO:0000259" key="3">
    <source>
        <dbReference type="Pfam" id="PF07647"/>
    </source>
</evidence>
<dbReference type="InterPro" id="IPR009091">
    <property type="entry name" value="RCC1/BLIP-II"/>
</dbReference>
<feature type="domain" description="SAM" evidence="3">
    <location>
        <begin position="660"/>
        <end position="704"/>
    </location>
</feature>
<dbReference type="PANTHER" id="PTHR45982">
    <property type="entry name" value="REGULATOR OF CHROMOSOME CONDENSATION"/>
    <property type="match status" value="1"/>
</dbReference>
<evidence type="ECO:0000256" key="1">
    <source>
        <dbReference type="PROSITE-ProRule" id="PRU00235"/>
    </source>
</evidence>
<reference evidence="4" key="1">
    <citation type="journal article" date="2020" name="J. Eukaryot. Microbiol.">
        <title>De novo Sequencing, Assembly and Annotation of the Transcriptome for the Free-Living Testate Amoeba Arcella intermedia.</title>
        <authorList>
            <person name="Ribeiro G.M."/>
            <person name="Porfirio-Sousa A.L."/>
            <person name="Maurer-Alcala X.X."/>
            <person name="Katz L.A."/>
            <person name="Lahr D.J.G."/>
        </authorList>
    </citation>
    <scope>NUCLEOTIDE SEQUENCE</scope>
</reference>
<dbReference type="InterPro" id="IPR001660">
    <property type="entry name" value="SAM"/>
</dbReference>
<protein>
    <recommendedName>
        <fullName evidence="3">SAM domain-containing protein</fullName>
    </recommendedName>
</protein>
<feature type="region of interest" description="Disordered" evidence="2">
    <location>
        <begin position="605"/>
        <end position="634"/>
    </location>
</feature>
<dbReference type="InterPro" id="IPR013761">
    <property type="entry name" value="SAM/pointed_sf"/>
</dbReference>
<dbReference type="Gene3D" id="2.130.10.30">
    <property type="entry name" value="Regulator of chromosome condensation 1/beta-lactamase-inhibitor protein II"/>
    <property type="match status" value="2"/>
</dbReference>